<dbReference type="NCBIfam" id="TIGR01494">
    <property type="entry name" value="ATPase_P-type"/>
    <property type="match status" value="3"/>
</dbReference>
<dbReference type="Pfam" id="PF13246">
    <property type="entry name" value="Cation_ATPase"/>
    <property type="match status" value="1"/>
</dbReference>
<dbReference type="SFLD" id="SFLDS00003">
    <property type="entry name" value="Haloacid_Dehalogenase"/>
    <property type="match status" value="1"/>
</dbReference>
<feature type="transmembrane region" description="Helical" evidence="11">
    <location>
        <begin position="823"/>
        <end position="840"/>
    </location>
</feature>
<feature type="transmembrane region" description="Helical" evidence="11">
    <location>
        <begin position="87"/>
        <end position="106"/>
    </location>
</feature>
<dbReference type="Gene3D" id="2.70.150.10">
    <property type="entry name" value="Calcium-transporting ATPase, cytoplasmic transduction domain A"/>
    <property type="match status" value="1"/>
</dbReference>
<dbReference type="SUPFAM" id="SSF81653">
    <property type="entry name" value="Calcium ATPase, transduction domain A"/>
    <property type="match status" value="1"/>
</dbReference>
<evidence type="ECO:0000256" key="2">
    <source>
        <dbReference type="ARBA" id="ARBA00005675"/>
    </source>
</evidence>
<dbReference type="SUPFAM" id="SSF81665">
    <property type="entry name" value="Calcium ATPase, transmembrane domain M"/>
    <property type="match status" value="1"/>
</dbReference>
<accession>A0AA86XSW3</accession>
<keyword evidence="8" id="KW-1278">Translocase</keyword>
<dbReference type="InterPro" id="IPR018303">
    <property type="entry name" value="ATPase_P-typ_P_site"/>
</dbReference>
<dbReference type="PROSITE" id="PS00154">
    <property type="entry name" value="ATPASE_E1_E2"/>
    <property type="match status" value="1"/>
</dbReference>
<evidence type="ECO:0000256" key="8">
    <source>
        <dbReference type="ARBA" id="ARBA00022967"/>
    </source>
</evidence>
<sequence>MWSTQMTSKWFTQQSSDVLNELNADQTTGLSTSEADARLGKHGTNELTAQESASAWELYIHQYKNPLIFILAVGAIVSWSTGHAIDAIAIAVIILINTGIAFWQEFKAQKGMEALKEMAAPEAEVMRDGKWISVPAKTLVPGDIIKINTGDILPADVRILESNRLTVDEAALTGESEPVNKQSERLEDETLGLGDQKNMGFMTTIVTTGTGLAVVTSTGMQTEVGHIADMMNQTEETKTPMQERMDTIALALLVVALVVVAIVCAIGVYHGMPWLEILTTGISLSVAAIPEGLPTVVTIVLTMGSTKMVKNNALAKQLAAIETLGSTTVICSDKTGTLTQNQMQVMKAYDVSGRYWDVSGKGFDPKGEFITKGHNVEATNSPAMMKGLVVATLCNDAEYVNADGKWTVRGNPTEGALIVAAAKAGLKQDEMLSTGGYSIVKKFPFDSGRKMASVIVRDPQGKHFLALKGAPDVVLGKSTSFMVDGGFVPTVGCEVSGNLALDTAPSQELHLDFEAAIQTFGGDALRTLAVGFRELKEEELELDFPELEKDVSILGIYGIMDPPRPEVRDAVNSCYSAGVRTVMITGDHAVTAAAIAREIGIIRSEDDLVVTGAELDQMDDEKLLSICSQVAVFARVTPEHKLRIVKAQQENNEVASMTGDGVNDAPALRRADIGVAMGITGTSVAKDSGDLILLDDNFSTIVKAVRQGRQIFDNLRKFIRQALTANVGEVSVILFAFLLMGPDVVLPLTPLMILWVNLVSDGLPALALGVEPEEKDLMERKPGKRDQGFFSNGLGARILTRGLALGGLSFVTFSYALDGGYSAQYAQTVAFLTLIFAQLWSLFDARTFTTIYRKNPFTNHYLLGAVAVSAILSLSVVYTSFGQLVFSTEALEFNHLISLIFIAAVPTFVLSAIKEVTKVKFI</sequence>
<evidence type="ECO:0000259" key="12">
    <source>
        <dbReference type="SMART" id="SM00831"/>
    </source>
</evidence>
<keyword evidence="3" id="KW-1003">Cell membrane</keyword>
<dbReference type="InterPro" id="IPR006068">
    <property type="entry name" value="ATPase_P-typ_cation-transptr_C"/>
</dbReference>
<dbReference type="InterPro" id="IPR023298">
    <property type="entry name" value="ATPase_P-typ_TM_dom_sf"/>
</dbReference>
<feature type="transmembrane region" description="Helical" evidence="11">
    <location>
        <begin position="893"/>
        <end position="913"/>
    </location>
</feature>
<dbReference type="SFLD" id="SFLDG00002">
    <property type="entry name" value="C1.7:_P-type_atpase_like"/>
    <property type="match status" value="1"/>
</dbReference>
<dbReference type="FunFam" id="2.70.150.10:FF:000016">
    <property type="entry name" value="Calcium-transporting P-type ATPase putative"/>
    <property type="match status" value="1"/>
</dbReference>
<dbReference type="GO" id="GO:0046872">
    <property type="term" value="F:metal ion binding"/>
    <property type="evidence" value="ECO:0007669"/>
    <property type="project" value="UniProtKB-KW"/>
</dbReference>
<dbReference type="GO" id="GO:1902600">
    <property type="term" value="P:proton transmembrane transport"/>
    <property type="evidence" value="ECO:0007669"/>
    <property type="project" value="TreeGrafter"/>
</dbReference>
<dbReference type="GO" id="GO:0006883">
    <property type="term" value="P:intracellular sodium ion homeostasis"/>
    <property type="evidence" value="ECO:0007669"/>
    <property type="project" value="TreeGrafter"/>
</dbReference>
<evidence type="ECO:0000256" key="5">
    <source>
        <dbReference type="ARBA" id="ARBA00022723"/>
    </source>
</evidence>
<keyword evidence="9 11" id="KW-1133">Transmembrane helix</keyword>
<keyword evidence="13" id="KW-0378">Hydrolase</keyword>
<dbReference type="InterPro" id="IPR059000">
    <property type="entry name" value="ATPase_P-type_domA"/>
</dbReference>
<gene>
    <name evidence="13" type="primary">yloB</name>
    <name evidence="13" type="ORF">VCR31J2_1360241</name>
</gene>
<evidence type="ECO:0000256" key="7">
    <source>
        <dbReference type="ARBA" id="ARBA00022840"/>
    </source>
</evidence>
<dbReference type="Pfam" id="PF00689">
    <property type="entry name" value="Cation_ATPase_C"/>
    <property type="match status" value="1"/>
</dbReference>
<dbReference type="InterPro" id="IPR050510">
    <property type="entry name" value="Cation_transp_ATPase_P-type"/>
</dbReference>
<feature type="domain" description="Cation-transporting P-type ATPase N-terminal" evidence="12">
    <location>
        <begin position="9"/>
        <end position="83"/>
    </location>
</feature>
<keyword evidence="5" id="KW-0479">Metal-binding</keyword>
<evidence type="ECO:0000256" key="6">
    <source>
        <dbReference type="ARBA" id="ARBA00022741"/>
    </source>
</evidence>
<dbReference type="GO" id="GO:0036376">
    <property type="term" value="P:sodium ion export across plasma membrane"/>
    <property type="evidence" value="ECO:0007669"/>
    <property type="project" value="TreeGrafter"/>
</dbReference>
<feature type="transmembrane region" description="Helical" evidence="11">
    <location>
        <begin position="718"/>
        <end position="740"/>
    </location>
</feature>
<dbReference type="InterPro" id="IPR036412">
    <property type="entry name" value="HAD-like_sf"/>
</dbReference>
<dbReference type="InterPro" id="IPR004014">
    <property type="entry name" value="ATPase_P-typ_cation-transptr_N"/>
</dbReference>
<dbReference type="InterPro" id="IPR023299">
    <property type="entry name" value="ATPase_P-typ_cyto_dom_N"/>
</dbReference>
<evidence type="ECO:0000256" key="1">
    <source>
        <dbReference type="ARBA" id="ARBA00004651"/>
    </source>
</evidence>
<feature type="transmembrane region" description="Helical" evidence="11">
    <location>
        <begin position="63"/>
        <end position="81"/>
    </location>
</feature>
<dbReference type="SUPFAM" id="SSF81660">
    <property type="entry name" value="Metal cation-transporting ATPase, ATP-binding domain N"/>
    <property type="match status" value="1"/>
</dbReference>
<dbReference type="PRINTS" id="PR00119">
    <property type="entry name" value="CATATPASE"/>
</dbReference>
<dbReference type="EC" id="3.6.3.8" evidence="13"/>
<reference evidence="13 14" key="1">
    <citation type="submission" date="2014-06" db="EMBL/GenBank/DDBJ databases">
        <authorList>
            <person name="Le Roux F."/>
        </authorList>
    </citation>
    <scope>NUCLEOTIDE SEQUENCE [LARGE SCALE GENOMIC DNA]</scope>
    <source>
        <strain evidence="13 14">J2-31</strain>
    </source>
</reference>
<organism evidence="13 14">
    <name type="scientific">Vibrio coralliirubri</name>
    <dbReference type="NCBI Taxonomy" id="1516159"/>
    <lineage>
        <taxon>Bacteria</taxon>
        <taxon>Pseudomonadati</taxon>
        <taxon>Pseudomonadota</taxon>
        <taxon>Gammaproteobacteria</taxon>
        <taxon>Vibrionales</taxon>
        <taxon>Vibrionaceae</taxon>
        <taxon>Vibrio</taxon>
    </lineage>
</organism>
<dbReference type="Gene3D" id="1.20.1110.10">
    <property type="entry name" value="Calcium-transporting ATPase, transmembrane domain"/>
    <property type="match status" value="1"/>
</dbReference>
<proteinExistence type="inferred from homology"/>
<dbReference type="PRINTS" id="PR00120">
    <property type="entry name" value="HATPASE"/>
</dbReference>
<dbReference type="InterPro" id="IPR001757">
    <property type="entry name" value="P_typ_ATPase"/>
</dbReference>
<dbReference type="GO" id="GO:0030007">
    <property type="term" value="P:intracellular potassium ion homeostasis"/>
    <property type="evidence" value="ECO:0007669"/>
    <property type="project" value="TreeGrafter"/>
</dbReference>
<dbReference type="InterPro" id="IPR044492">
    <property type="entry name" value="P_typ_ATPase_HD_dom"/>
</dbReference>
<evidence type="ECO:0000256" key="10">
    <source>
        <dbReference type="ARBA" id="ARBA00023136"/>
    </source>
</evidence>
<feature type="transmembrane region" description="Helical" evidence="11">
    <location>
        <begin position="277"/>
        <end position="301"/>
    </location>
</feature>
<dbReference type="SMART" id="SM00831">
    <property type="entry name" value="Cation_ATPase_N"/>
    <property type="match status" value="1"/>
</dbReference>
<dbReference type="Gene3D" id="3.40.50.1000">
    <property type="entry name" value="HAD superfamily/HAD-like"/>
    <property type="match status" value="1"/>
</dbReference>
<comment type="subcellular location">
    <subcellularLocation>
        <location evidence="1">Cell membrane</location>
        <topology evidence="1">Multi-pass membrane protein</topology>
    </subcellularLocation>
</comment>
<dbReference type="PANTHER" id="PTHR43294:SF21">
    <property type="entry name" value="CATION TRANSPORTING ATPASE"/>
    <property type="match status" value="1"/>
</dbReference>
<dbReference type="InterPro" id="IPR008250">
    <property type="entry name" value="ATPase_P-typ_transduc_dom_A_sf"/>
</dbReference>
<dbReference type="FunFam" id="3.40.50.1000:FF:000028">
    <property type="entry name" value="Calcium-transporting P-type ATPase, putative"/>
    <property type="match status" value="1"/>
</dbReference>
<keyword evidence="6" id="KW-0547">Nucleotide-binding</keyword>
<dbReference type="SFLD" id="SFLDF00027">
    <property type="entry name" value="p-type_atpase"/>
    <property type="match status" value="1"/>
</dbReference>
<dbReference type="GO" id="GO:0005391">
    <property type="term" value="F:P-type sodium:potassium-exchanging transporter activity"/>
    <property type="evidence" value="ECO:0007669"/>
    <property type="project" value="TreeGrafter"/>
</dbReference>
<evidence type="ECO:0000256" key="11">
    <source>
        <dbReference type="SAM" id="Phobius"/>
    </source>
</evidence>
<dbReference type="Pfam" id="PF00122">
    <property type="entry name" value="E1-E2_ATPase"/>
    <property type="match status" value="1"/>
</dbReference>
<evidence type="ECO:0000313" key="13">
    <source>
        <dbReference type="EMBL" id="CDT85167.1"/>
    </source>
</evidence>
<feature type="transmembrane region" description="Helical" evidence="11">
    <location>
        <begin position="248"/>
        <end position="271"/>
    </location>
</feature>
<keyword evidence="14" id="KW-1185">Reference proteome</keyword>
<protein>
    <submittedName>
        <fullName evidence="13">Calcium-transporting ATPase</fullName>
        <ecNumber evidence="13">3.6.3.8</ecNumber>
    </submittedName>
</protein>
<dbReference type="InterPro" id="IPR023214">
    <property type="entry name" value="HAD_sf"/>
</dbReference>
<dbReference type="PANTHER" id="PTHR43294">
    <property type="entry name" value="SODIUM/POTASSIUM-TRANSPORTING ATPASE SUBUNIT ALPHA"/>
    <property type="match status" value="1"/>
</dbReference>
<keyword evidence="4 11" id="KW-0812">Transmembrane</keyword>
<dbReference type="Gene3D" id="3.40.1110.10">
    <property type="entry name" value="Calcium-transporting ATPase, cytoplasmic domain N"/>
    <property type="match status" value="1"/>
</dbReference>
<comment type="similarity">
    <text evidence="2">Belongs to the cation transport ATPase (P-type) (TC 3.A.3) family. Type IIA subfamily.</text>
</comment>
<dbReference type="GO" id="GO:0016887">
    <property type="term" value="F:ATP hydrolysis activity"/>
    <property type="evidence" value="ECO:0007669"/>
    <property type="project" value="InterPro"/>
</dbReference>
<name>A0AA86XSW3_9VIBR</name>
<evidence type="ECO:0000256" key="9">
    <source>
        <dbReference type="ARBA" id="ARBA00022989"/>
    </source>
</evidence>
<dbReference type="FunFam" id="3.40.50.1000:FF:000001">
    <property type="entry name" value="Phospholipid-transporting ATPase IC"/>
    <property type="match status" value="1"/>
</dbReference>
<comment type="caution">
    <text evidence="13">The sequence shown here is derived from an EMBL/GenBank/DDBJ whole genome shotgun (WGS) entry which is preliminary data.</text>
</comment>
<evidence type="ECO:0000256" key="4">
    <source>
        <dbReference type="ARBA" id="ARBA00022692"/>
    </source>
</evidence>
<dbReference type="GO" id="GO:0005524">
    <property type="term" value="F:ATP binding"/>
    <property type="evidence" value="ECO:0007669"/>
    <property type="project" value="UniProtKB-KW"/>
</dbReference>
<feature type="transmembrane region" description="Helical" evidence="11">
    <location>
        <begin position="752"/>
        <end position="770"/>
    </location>
</feature>
<keyword evidence="10 11" id="KW-0472">Membrane</keyword>
<evidence type="ECO:0000313" key="14">
    <source>
        <dbReference type="Proteomes" id="UP000041625"/>
    </source>
</evidence>
<feature type="transmembrane region" description="Helical" evidence="11">
    <location>
        <begin position="861"/>
        <end position="881"/>
    </location>
</feature>
<feature type="transmembrane region" description="Helical" evidence="11">
    <location>
        <begin position="798"/>
        <end position="817"/>
    </location>
</feature>
<keyword evidence="7" id="KW-0067">ATP-binding</keyword>
<evidence type="ECO:0000256" key="3">
    <source>
        <dbReference type="ARBA" id="ARBA00022475"/>
    </source>
</evidence>
<dbReference type="Proteomes" id="UP000041625">
    <property type="component" value="Unassembled WGS sequence"/>
</dbReference>
<dbReference type="SUPFAM" id="SSF56784">
    <property type="entry name" value="HAD-like"/>
    <property type="match status" value="1"/>
</dbReference>
<dbReference type="GO" id="GO:0005886">
    <property type="term" value="C:plasma membrane"/>
    <property type="evidence" value="ECO:0007669"/>
    <property type="project" value="UniProtKB-SubCell"/>
</dbReference>
<dbReference type="EMBL" id="CCKJ01000042">
    <property type="protein sequence ID" value="CDT85167.1"/>
    <property type="molecule type" value="Genomic_DNA"/>
</dbReference>
<dbReference type="AlphaFoldDB" id="A0AA86XSW3"/>
<dbReference type="Pfam" id="PF00690">
    <property type="entry name" value="Cation_ATPase_N"/>
    <property type="match status" value="1"/>
</dbReference>
<dbReference type="GO" id="GO:1990573">
    <property type="term" value="P:potassium ion import across plasma membrane"/>
    <property type="evidence" value="ECO:0007669"/>
    <property type="project" value="TreeGrafter"/>
</dbReference>